<feature type="compositionally biased region" description="Basic residues" evidence="1">
    <location>
        <begin position="239"/>
        <end position="249"/>
    </location>
</feature>
<proteinExistence type="predicted"/>
<keyword evidence="2" id="KW-0436">Ligase</keyword>
<feature type="compositionally biased region" description="Basic and acidic residues" evidence="1">
    <location>
        <begin position="300"/>
        <end position="311"/>
    </location>
</feature>
<feature type="compositionally biased region" description="Low complexity" evidence="1">
    <location>
        <begin position="78"/>
        <end position="90"/>
    </location>
</feature>
<feature type="region of interest" description="Disordered" evidence="1">
    <location>
        <begin position="1"/>
        <end position="136"/>
    </location>
</feature>
<dbReference type="EC" id="6.1.1.5" evidence="2"/>
<feature type="compositionally biased region" description="Basic residues" evidence="1">
    <location>
        <begin position="353"/>
        <end position="363"/>
    </location>
</feature>
<feature type="region of interest" description="Disordered" evidence="1">
    <location>
        <begin position="166"/>
        <end position="185"/>
    </location>
</feature>
<feature type="compositionally biased region" description="Basic and acidic residues" evidence="1">
    <location>
        <begin position="91"/>
        <end position="102"/>
    </location>
</feature>
<feature type="region of interest" description="Disordered" evidence="1">
    <location>
        <begin position="190"/>
        <end position="391"/>
    </location>
</feature>
<keyword evidence="2" id="KW-0030">Aminoacyl-tRNA synthetase</keyword>
<name>A0A6J4S0C4_9ACTN</name>
<feature type="non-terminal residue" evidence="2">
    <location>
        <position position="1"/>
    </location>
</feature>
<feature type="non-terminal residue" evidence="2">
    <location>
        <position position="425"/>
    </location>
</feature>
<feature type="compositionally biased region" description="Basic and acidic residues" evidence="1">
    <location>
        <begin position="226"/>
        <end position="237"/>
    </location>
</feature>
<feature type="compositionally biased region" description="Low complexity" evidence="1">
    <location>
        <begin position="194"/>
        <end position="208"/>
    </location>
</feature>
<dbReference type="EMBL" id="CADCVO010000201">
    <property type="protein sequence ID" value="CAA9483146.1"/>
    <property type="molecule type" value="Genomic_DNA"/>
</dbReference>
<evidence type="ECO:0000313" key="2">
    <source>
        <dbReference type="EMBL" id="CAA9483146.1"/>
    </source>
</evidence>
<feature type="compositionally biased region" description="Low complexity" evidence="1">
    <location>
        <begin position="11"/>
        <end position="23"/>
    </location>
</feature>
<organism evidence="2">
    <name type="scientific">uncultured Solirubrobacteraceae bacterium</name>
    <dbReference type="NCBI Taxonomy" id="1162706"/>
    <lineage>
        <taxon>Bacteria</taxon>
        <taxon>Bacillati</taxon>
        <taxon>Actinomycetota</taxon>
        <taxon>Thermoleophilia</taxon>
        <taxon>Solirubrobacterales</taxon>
        <taxon>Solirubrobacteraceae</taxon>
        <taxon>environmental samples</taxon>
    </lineage>
</organism>
<reference evidence="2" key="1">
    <citation type="submission" date="2020-02" db="EMBL/GenBank/DDBJ databases">
        <authorList>
            <person name="Meier V. D."/>
        </authorList>
    </citation>
    <scope>NUCLEOTIDE SEQUENCE</scope>
    <source>
        <strain evidence="2">AVDCRST_MAG13</strain>
    </source>
</reference>
<feature type="compositionally biased region" description="Low complexity" evidence="1">
    <location>
        <begin position="30"/>
        <end position="43"/>
    </location>
</feature>
<gene>
    <name evidence="2" type="ORF">AVDCRST_MAG13-1290</name>
</gene>
<dbReference type="AlphaFoldDB" id="A0A6J4S0C4"/>
<feature type="compositionally biased region" description="Basic residues" evidence="1">
    <location>
        <begin position="274"/>
        <end position="287"/>
    </location>
</feature>
<protein>
    <submittedName>
        <fullName evidence="2">Isoleucyl-tRNA synthetase</fullName>
        <ecNumber evidence="2">6.1.1.5</ecNumber>
    </submittedName>
</protein>
<accession>A0A6J4S0C4</accession>
<feature type="compositionally biased region" description="Basic residues" evidence="1">
    <location>
        <begin position="209"/>
        <end position="225"/>
    </location>
</feature>
<evidence type="ECO:0000256" key="1">
    <source>
        <dbReference type="SAM" id="MobiDB-lite"/>
    </source>
</evidence>
<sequence length="425" mass="46883">AAPRRRPQPVLSRPGARGAGALARARRLSRVAAPPAGRRAVGVLRGPADRERAPRLPPRPRARLQGHLPALQDDARPPGRAQGRLGLPRAARGDRGGARARDQPQGGDRGLRDRRVQRPLPRVGLHLPGGLEPADGADRLLARPRRRLPDARPVVHRVRLVGAEADRRQGPALRGPQGRAVLPPLRHRAELARGRPGLPRRCGPLRVRALPRARRPRRGAGGRRAARVDHDAVDARLQRGGRRRRRPALRPRDGSRLPRADDPRRGARGARPGHGGRHRPGRLPRARARGDGLRAPVRVHPRERVRREGPHRPARRLRHRRRRHGPGPHGDRLRRGRLPPGPAGRPGRGQPRPPRRHVRRAHHGLCGPGGQGRRPRPDRGPRGPRPRPARAGLRACLPALLALRDPAALLRQAELVHRDLAPARP</sequence>
<dbReference type="GO" id="GO:0004822">
    <property type="term" value="F:isoleucine-tRNA ligase activity"/>
    <property type="evidence" value="ECO:0007669"/>
    <property type="project" value="UniProtKB-EC"/>
</dbReference>
<feature type="compositionally biased region" description="Basic residues" evidence="1">
    <location>
        <begin position="312"/>
        <end position="337"/>
    </location>
</feature>
<feature type="compositionally biased region" description="Basic and acidic residues" evidence="1">
    <location>
        <begin position="250"/>
        <end position="265"/>
    </location>
</feature>